<gene>
    <name evidence="2" type="ORF">SAMN04490243_2793</name>
</gene>
<dbReference type="Proteomes" id="UP000199534">
    <property type="component" value="Unassembled WGS sequence"/>
</dbReference>
<organism evidence="2 3">
    <name type="scientific">Robiginitalea myxolifaciens</name>
    <dbReference type="NCBI Taxonomy" id="400055"/>
    <lineage>
        <taxon>Bacteria</taxon>
        <taxon>Pseudomonadati</taxon>
        <taxon>Bacteroidota</taxon>
        <taxon>Flavobacteriia</taxon>
        <taxon>Flavobacteriales</taxon>
        <taxon>Flavobacteriaceae</taxon>
        <taxon>Robiginitalea</taxon>
    </lineage>
</organism>
<dbReference type="RefSeq" id="WP_092983253.1">
    <property type="nucleotide sequence ID" value="NZ_FOYQ01000002.1"/>
</dbReference>
<protein>
    <submittedName>
        <fullName evidence="2">Rhodanese-related sulfurtransferase</fullName>
    </submittedName>
</protein>
<keyword evidence="2" id="KW-0808">Transferase</keyword>
<feature type="domain" description="Rhodanese" evidence="1">
    <location>
        <begin position="43"/>
        <end position="129"/>
    </location>
</feature>
<evidence type="ECO:0000313" key="3">
    <source>
        <dbReference type="Proteomes" id="UP000199534"/>
    </source>
</evidence>
<dbReference type="InterPro" id="IPR036873">
    <property type="entry name" value="Rhodanese-like_dom_sf"/>
</dbReference>
<dbReference type="PROSITE" id="PS50206">
    <property type="entry name" value="RHODANESE_3"/>
    <property type="match status" value="1"/>
</dbReference>
<dbReference type="InterPro" id="IPR050229">
    <property type="entry name" value="GlpE_sulfurtransferase"/>
</dbReference>
<keyword evidence="3" id="KW-1185">Reference proteome</keyword>
<dbReference type="CDD" id="cd00158">
    <property type="entry name" value="RHOD"/>
    <property type="match status" value="1"/>
</dbReference>
<dbReference type="Gene3D" id="3.40.250.10">
    <property type="entry name" value="Rhodanese-like domain"/>
    <property type="match status" value="1"/>
</dbReference>
<dbReference type="EMBL" id="FOYQ01000002">
    <property type="protein sequence ID" value="SFR54306.1"/>
    <property type="molecule type" value="Genomic_DNA"/>
</dbReference>
<evidence type="ECO:0000259" key="1">
    <source>
        <dbReference type="PROSITE" id="PS50206"/>
    </source>
</evidence>
<dbReference type="PANTHER" id="PTHR43031:SF1">
    <property type="entry name" value="PYRIDINE NUCLEOTIDE-DISULPHIDE OXIDOREDUCTASE"/>
    <property type="match status" value="1"/>
</dbReference>
<dbReference type="PANTHER" id="PTHR43031">
    <property type="entry name" value="FAD-DEPENDENT OXIDOREDUCTASE"/>
    <property type="match status" value="1"/>
</dbReference>
<dbReference type="Pfam" id="PF00581">
    <property type="entry name" value="Rhodanese"/>
    <property type="match status" value="1"/>
</dbReference>
<dbReference type="SMART" id="SM00450">
    <property type="entry name" value="RHOD"/>
    <property type="match status" value="1"/>
</dbReference>
<evidence type="ECO:0000313" key="2">
    <source>
        <dbReference type="EMBL" id="SFR54306.1"/>
    </source>
</evidence>
<accession>A0A1I6HIS5</accession>
<dbReference type="InterPro" id="IPR001763">
    <property type="entry name" value="Rhodanese-like_dom"/>
</dbReference>
<dbReference type="SUPFAM" id="SSF52821">
    <property type="entry name" value="Rhodanese/Cell cycle control phosphatase"/>
    <property type="match status" value="1"/>
</dbReference>
<dbReference type="GO" id="GO:0016740">
    <property type="term" value="F:transferase activity"/>
    <property type="evidence" value="ECO:0007669"/>
    <property type="project" value="UniProtKB-KW"/>
</dbReference>
<dbReference type="PROSITE" id="PS51257">
    <property type="entry name" value="PROKAR_LIPOPROTEIN"/>
    <property type="match status" value="1"/>
</dbReference>
<dbReference type="STRING" id="400055.SAMN04490243_2793"/>
<dbReference type="AlphaFoldDB" id="A0A1I6HIS5"/>
<proteinExistence type="predicted"/>
<dbReference type="OrthoDB" id="9808735at2"/>
<name>A0A1I6HIS5_9FLAO</name>
<reference evidence="2 3" key="1">
    <citation type="submission" date="2016-10" db="EMBL/GenBank/DDBJ databases">
        <authorList>
            <person name="de Groot N.N."/>
        </authorList>
    </citation>
    <scope>NUCLEOTIDE SEQUENCE [LARGE SCALE GENOMIC DNA]</scope>
    <source>
        <strain evidence="2 3">DSM 21019</strain>
    </source>
</reference>
<sequence>MKNISFKFRTLIVCFIVLQACGDSKSQVPAGEMPITQLEATQLSEGAVLLDVRTPKEYAAGHLEGAVNMDIFSDDFTTQLQELDKDATVYVYCKKGGRSARAAALMDSLGYSHVIDLTGGYDAYKAAQQ</sequence>